<keyword evidence="2" id="KW-1185">Reference proteome</keyword>
<gene>
    <name evidence="1" type="ORF">EDD27_8943</name>
</gene>
<dbReference type="Proteomes" id="UP000284824">
    <property type="component" value="Unassembled WGS sequence"/>
</dbReference>
<sequence>MAVGYGFTAGDRSCPFAALHLRRCPSSTAPSTQLAAEGGGRLLLPTGAHLAAALGDDYRAIGVTSSHGRTAIVGEPTRERPEGTWYDAPLPPPTGSSIEAAFATGSLWTLANLRAARPHIDDAESFQQSRMADYFLDMPVFAAFDAIAHVSHTTGTDYVIQP</sequence>
<accession>A0A438MKD2</accession>
<dbReference type="Gene3D" id="3.40.1660.10">
    <property type="entry name" value="EreA-like (biosynthetic domain)"/>
    <property type="match status" value="1"/>
</dbReference>
<dbReference type="AlphaFoldDB" id="A0A438MKD2"/>
<organism evidence="1 2">
    <name type="scientific">Nonomuraea polychroma</name>
    <dbReference type="NCBI Taxonomy" id="46176"/>
    <lineage>
        <taxon>Bacteria</taxon>
        <taxon>Bacillati</taxon>
        <taxon>Actinomycetota</taxon>
        <taxon>Actinomycetes</taxon>
        <taxon>Streptosporangiales</taxon>
        <taxon>Streptosporangiaceae</taxon>
        <taxon>Nonomuraea</taxon>
    </lineage>
</organism>
<evidence type="ECO:0000313" key="2">
    <source>
        <dbReference type="Proteomes" id="UP000284824"/>
    </source>
</evidence>
<reference evidence="1 2" key="1">
    <citation type="submission" date="2019-01" db="EMBL/GenBank/DDBJ databases">
        <title>Sequencing the genomes of 1000 actinobacteria strains.</title>
        <authorList>
            <person name="Klenk H.-P."/>
        </authorList>
    </citation>
    <scope>NUCLEOTIDE SEQUENCE [LARGE SCALE GENOMIC DNA]</scope>
    <source>
        <strain evidence="1 2">DSM 43925</strain>
    </source>
</reference>
<comment type="caution">
    <text evidence="1">The sequence shown here is derived from an EMBL/GenBank/DDBJ whole genome shotgun (WGS) entry which is preliminary data.</text>
</comment>
<name>A0A438MKD2_9ACTN</name>
<protein>
    <submittedName>
        <fullName evidence="1">Erythromycin esterase</fullName>
    </submittedName>
</protein>
<proteinExistence type="predicted"/>
<dbReference type="SUPFAM" id="SSF159501">
    <property type="entry name" value="EreA/ChaN-like"/>
    <property type="match status" value="1"/>
</dbReference>
<dbReference type="EMBL" id="SAUN01000001">
    <property type="protein sequence ID" value="RVX46096.1"/>
    <property type="molecule type" value="Genomic_DNA"/>
</dbReference>
<evidence type="ECO:0000313" key="1">
    <source>
        <dbReference type="EMBL" id="RVX46096.1"/>
    </source>
</evidence>